<evidence type="ECO:0000313" key="2">
    <source>
        <dbReference type="Proteomes" id="UP000315677"/>
    </source>
</evidence>
<comment type="caution">
    <text evidence="1">The sequence shown here is derived from an EMBL/GenBank/DDBJ whole genome shotgun (WGS) entry which is preliminary data.</text>
</comment>
<organism evidence="1 2">
    <name type="scientific">Pseudonocardia kunmingensis</name>
    <dbReference type="NCBI Taxonomy" id="630975"/>
    <lineage>
        <taxon>Bacteria</taxon>
        <taxon>Bacillati</taxon>
        <taxon>Actinomycetota</taxon>
        <taxon>Actinomycetes</taxon>
        <taxon>Pseudonocardiales</taxon>
        <taxon>Pseudonocardiaceae</taxon>
        <taxon>Pseudonocardia</taxon>
    </lineage>
</organism>
<accession>A0A543CWX2</accession>
<protein>
    <submittedName>
        <fullName evidence="1">Uncharacterized protein</fullName>
    </submittedName>
</protein>
<reference evidence="1 2" key="1">
    <citation type="submission" date="2019-06" db="EMBL/GenBank/DDBJ databases">
        <title>Sequencing the genomes of 1000 actinobacteria strains.</title>
        <authorList>
            <person name="Klenk H.-P."/>
        </authorList>
    </citation>
    <scope>NUCLEOTIDE SEQUENCE [LARGE SCALE GENOMIC DNA]</scope>
    <source>
        <strain evidence="1 2">DSM 45301</strain>
    </source>
</reference>
<gene>
    <name evidence="1" type="ORF">FB558_8496</name>
</gene>
<dbReference type="Proteomes" id="UP000315677">
    <property type="component" value="Unassembled WGS sequence"/>
</dbReference>
<sequence>MSSGDSLPLDPQLVAALEEAMSIWASPGLIEDHMRPDTGPVALLTMTPSVTVQTSDEHPGAELVDVVVASLLRWGFDLVTAIEPAELAALPLLPAWRATFDAAGNTLHIREPGGVFYDGDLGADLPAGWHQALHRRGCLVVLVCSAIAST</sequence>
<dbReference type="EMBL" id="VFPA01000009">
    <property type="protein sequence ID" value="TQM01605.1"/>
    <property type="molecule type" value="Genomic_DNA"/>
</dbReference>
<keyword evidence="2" id="KW-1185">Reference proteome</keyword>
<dbReference type="AlphaFoldDB" id="A0A543CWX2"/>
<proteinExistence type="predicted"/>
<name>A0A543CWX2_9PSEU</name>
<evidence type="ECO:0000313" key="1">
    <source>
        <dbReference type="EMBL" id="TQM01605.1"/>
    </source>
</evidence>